<accession>A0ABD3X8X2</accession>
<proteinExistence type="predicted"/>
<gene>
    <name evidence="2" type="ORF">ACJMK2_028407</name>
</gene>
<dbReference type="EMBL" id="JBJQND010000003">
    <property type="protein sequence ID" value="KAL3882026.1"/>
    <property type="molecule type" value="Genomic_DNA"/>
</dbReference>
<keyword evidence="1" id="KW-0812">Transmembrane</keyword>
<comment type="caution">
    <text evidence="2">The sequence shown here is derived from an EMBL/GenBank/DDBJ whole genome shotgun (WGS) entry which is preliminary data.</text>
</comment>
<feature type="transmembrane region" description="Helical" evidence="1">
    <location>
        <begin position="45"/>
        <end position="67"/>
    </location>
</feature>
<feature type="transmembrane region" description="Helical" evidence="1">
    <location>
        <begin position="21"/>
        <end position="39"/>
    </location>
</feature>
<protein>
    <submittedName>
        <fullName evidence="2">Uncharacterized protein</fullName>
    </submittedName>
</protein>
<feature type="transmembrane region" description="Helical" evidence="1">
    <location>
        <begin position="79"/>
        <end position="107"/>
    </location>
</feature>
<organism evidence="2 3">
    <name type="scientific">Sinanodonta woodiana</name>
    <name type="common">Chinese pond mussel</name>
    <name type="synonym">Anodonta woodiana</name>
    <dbReference type="NCBI Taxonomy" id="1069815"/>
    <lineage>
        <taxon>Eukaryota</taxon>
        <taxon>Metazoa</taxon>
        <taxon>Spiralia</taxon>
        <taxon>Lophotrochozoa</taxon>
        <taxon>Mollusca</taxon>
        <taxon>Bivalvia</taxon>
        <taxon>Autobranchia</taxon>
        <taxon>Heteroconchia</taxon>
        <taxon>Palaeoheterodonta</taxon>
        <taxon>Unionida</taxon>
        <taxon>Unionoidea</taxon>
        <taxon>Unionidae</taxon>
        <taxon>Unioninae</taxon>
        <taxon>Sinanodonta</taxon>
    </lineage>
</organism>
<evidence type="ECO:0000256" key="1">
    <source>
        <dbReference type="SAM" id="Phobius"/>
    </source>
</evidence>
<dbReference type="Proteomes" id="UP001634394">
    <property type="component" value="Unassembled WGS sequence"/>
</dbReference>
<feature type="transmembrane region" description="Helical" evidence="1">
    <location>
        <begin position="119"/>
        <end position="145"/>
    </location>
</feature>
<evidence type="ECO:0000313" key="2">
    <source>
        <dbReference type="EMBL" id="KAL3882026.1"/>
    </source>
</evidence>
<keyword evidence="1" id="KW-0472">Membrane</keyword>
<reference evidence="2 3" key="1">
    <citation type="submission" date="2024-11" db="EMBL/GenBank/DDBJ databases">
        <title>Chromosome-level genome assembly of the freshwater bivalve Anodonta woodiana.</title>
        <authorList>
            <person name="Chen X."/>
        </authorList>
    </citation>
    <scope>NUCLEOTIDE SEQUENCE [LARGE SCALE GENOMIC DNA]</scope>
    <source>
        <strain evidence="2">MN2024</strain>
        <tissue evidence="2">Gills</tissue>
    </source>
</reference>
<name>A0ABD3X8X2_SINWO</name>
<keyword evidence="3" id="KW-1185">Reference proteome</keyword>
<evidence type="ECO:0000313" key="3">
    <source>
        <dbReference type="Proteomes" id="UP001634394"/>
    </source>
</evidence>
<dbReference type="AlphaFoldDB" id="A0ABD3X8X2"/>
<sequence length="184" mass="21123">MSIQYDQLRSDIEVNRTLQKLIVAHHIAQVVNLVVGIIMCGATSHIYLMLVHLSPILPAFIFVIFWIASQCNYQNLRDILVHFNFILSTLWFMAVFPIFIISIILPMDEYEYPYSRESFAVPLVVAIFNGILSFTSISFAVCAIWKAARNVVLNAKLATLQQLNEHSDIRMPQITHGQPMWTQR</sequence>
<keyword evidence="1" id="KW-1133">Transmembrane helix</keyword>